<keyword evidence="3" id="KW-1185">Reference proteome</keyword>
<dbReference type="AlphaFoldDB" id="A0AAD7SEX0"/>
<name>A0AAD7SEX0_9TELE</name>
<feature type="compositionally biased region" description="Basic and acidic residues" evidence="1">
    <location>
        <begin position="9"/>
        <end position="27"/>
    </location>
</feature>
<feature type="region of interest" description="Disordered" evidence="1">
    <location>
        <begin position="1"/>
        <end position="41"/>
    </location>
</feature>
<reference evidence="2" key="1">
    <citation type="journal article" date="2023" name="Science">
        <title>Genome structures resolve the early diversification of teleost fishes.</title>
        <authorList>
            <person name="Parey E."/>
            <person name="Louis A."/>
            <person name="Montfort J."/>
            <person name="Bouchez O."/>
            <person name="Roques C."/>
            <person name="Iampietro C."/>
            <person name="Lluch J."/>
            <person name="Castinel A."/>
            <person name="Donnadieu C."/>
            <person name="Desvignes T."/>
            <person name="Floi Bucao C."/>
            <person name="Jouanno E."/>
            <person name="Wen M."/>
            <person name="Mejri S."/>
            <person name="Dirks R."/>
            <person name="Jansen H."/>
            <person name="Henkel C."/>
            <person name="Chen W.J."/>
            <person name="Zahm M."/>
            <person name="Cabau C."/>
            <person name="Klopp C."/>
            <person name="Thompson A.W."/>
            <person name="Robinson-Rechavi M."/>
            <person name="Braasch I."/>
            <person name="Lecointre G."/>
            <person name="Bobe J."/>
            <person name="Postlethwait J.H."/>
            <person name="Berthelot C."/>
            <person name="Roest Crollius H."/>
            <person name="Guiguen Y."/>
        </authorList>
    </citation>
    <scope>NUCLEOTIDE SEQUENCE</scope>
    <source>
        <strain evidence="2">NC1722</strain>
    </source>
</reference>
<organism evidence="2 3">
    <name type="scientific">Aldrovandia affinis</name>
    <dbReference type="NCBI Taxonomy" id="143900"/>
    <lineage>
        <taxon>Eukaryota</taxon>
        <taxon>Metazoa</taxon>
        <taxon>Chordata</taxon>
        <taxon>Craniata</taxon>
        <taxon>Vertebrata</taxon>
        <taxon>Euteleostomi</taxon>
        <taxon>Actinopterygii</taxon>
        <taxon>Neopterygii</taxon>
        <taxon>Teleostei</taxon>
        <taxon>Notacanthiformes</taxon>
        <taxon>Halosauridae</taxon>
        <taxon>Aldrovandia</taxon>
    </lineage>
</organism>
<proteinExistence type="predicted"/>
<feature type="compositionally biased region" description="Acidic residues" evidence="1">
    <location>
        <begin position="30"/>
        <end position="40"/>
    </location>
</feature>
<comment type="caution">
    <text evidence="2">The sequence shown here is derived from an EMBL/GenBank/DDBJ whole genome shotgun (WGS) entry which is preliminary data.</text>
</comment>
<protein>
    <submittedName>
        <fullName evidence="2">Uncharacterized protein</fullName>
    </submittedName>
</protein>
<gene>
    <name evidence="2" type="ORF">AAFF_G00385580</name>
</gene>
<dbReference type="Proteomes" id="UP001221898">
    <property type="component" value="Unassembled WGS sequence"/>
</dbReference>
<evidence type="ECO:0000313" key="2">
    <source>
        <dbReference type="EMBL" id="KAJ8401327.1"/>
    </source>
</evidence>
<accession>A0AAD7SEX0</accession>
<evidence type="ECO:0000313" key="3">
    <source>
        <dbReference type="Proteomes" id="UP001221898"/>
    </source>
</evidence>
<evidence type="ECO:0000256" key="1">
    <source>
        <dbReference type="SAM" id="MobiDB-lite"/>
    </source>
</evidence>
<dbReference type="EMBL" id="JAINUG010000071">
    <property type="protein sequence ID" value="KAJ8401327.1"/>
    <property type="molecule type" value="Genomic_DNA"/>
</dbReference>
<sequence>MMMCKMKPHIGEQKKRAEEEAKFRDLEGQCAEEEKDDGDNIDGTMDYKLLHSDGWTPYTYRLQKRNSDTAVAPLYTCSQTIKQLKYKHLQELKEVIPKGFHGFYVQCTET</sequence>